<evidence type="ECO:0000256" key="1">
    <source>
        <dbReference type="SAM" id="MobiDB-lite"/>
    </source>
</evidence>
<protein>
    <submittedName>
        <fullName evidence="2">Uncharacterized protein</fullName>
    </submittedName>
</protein>
<dbReference type="EMBL" id="CP039349">
    <property type="protein sequence ID" value="QCD92612.1"/>
    <property type="molecule type" value="Genomic_DNA"/>
</dbReference>
<reference evidence="2 3" key="1">
    <citation type="submission" date="2019-04" db="EMBL/GenBank/DDBJ databases">
        <title>An improved genome assembly and genetic linkage map for asparagus bean, Vigna unguiculata ssp. sesquipedialis.</title>
        <authorList>
            <person name="Xia Q."/>
            <person name="Zhang R."/>
            <person name="Dong Y."/>
        </authorList>
    </citation>
    <scope>NUCLEOTIDE SEQUENCE [LARGE SCALE GENOMIC DNA]</scope>
    <source>
        <tissue evidence="2">Leaf</tissue>
    </source>
</reference>
<evidence type="ECO:0000313" key="3">
    <source>
        <dbReference type="Proteomes" id="UP000501690"/>
    </source>
</evidence>
<sequence length="168" mass="18694">MKSKSCNCVCGDMGSTTSNSNSNKDSKDIISEGSEMEEFREDFGHKEYKHTVISPENNTGGEIGPDDANATSNFKRCKDNTDLERFCNNQSGVDNVSMERETTFWVKQKANKGKGLYNGRENTISESLNKTNHSIESMVVETMLNELGAKWNVFEAQSGKKIMGPTKK</sequence>
<dbReference type="Proteomes" id="UP000501690">
    <property type="component" value="Linkage Group LG5"/>
</dbReference>
<dbReference type="AlphaFoldDB" id="A0A4D6LUJ5"/>
<organism evidence="2 3">
    <name type="scientific">Vigna unguiculata</name>
    <name type="common">Cowpea</name>
    <dbReference type="NCBI Taxonomy" id="3917"/>
    <lineage>
        <taxon>Eukaryota</taxon>
        <taxon>Viridiplantae</taxon>
        <taxon>Streptophyta</taxon>
        <taxon>Embryophyta</taxon>
        <taxon>Tracheophyta</taxon>
        <taxon>Spermatophyta</taxon>
        <taxon>Magnoliopsida</taxon>
        <taxon>eudicotyledons</taxon>
        <taxon>Gunneridae</taxon>
        <taxon>Pentapetalae</taxon>
        <taxon>rosids</taxon>
        <taxon>fabids</taxon>
        <taxon>Fabales</taxon>
        <taxon>Fabaceae</taxon>
        <taxon>Papilionoideae</taxon>
        <taxon>50 kb inversion clade</taxon>
        <taxon>NPAAA clade</taxon>
        <taxon>indigoferoid/millettioid clade</taxon>
        <taxon>Phaseoleae</taxon>
        <taxon>Vigna</taxon>
    </lineage>
</organism>
<name>A0A4D6LUJ5_VIGUN</name>
<accession>A0A4D6LUJ5</accession>
<proteinExistence type="predicted"/>
<keyword evidence="3" id="KW-1185">Reference proteome</keyword>
<evidence type="ECO:0000313" key="2">
    <source>
        <dbReference type="EMBL" id="QCD92612.1"/>
    </source>
</evidence>
<gene>
    <name evidence="2" type="ORF">DEO72_LG5g679</name>
</gene>
<feature type="region of interest" description="Disordered" evidence="1">
    <location>
        <begin position="1"/>
        <end position="35"/>
    </location>
</feature>